<evidence type="ECO:0000256" key="1">
    <source>
        <dbReference type="SAM" id="MobiDB-lite"/>
    </source>
</evidence>
<evidence type="ECO:0000313" key="3">
    <source>
        <dbReference type="Proteomes" id="UP000424490"/>
    </source>
</evidence>
<sequence length="89" mass="9667">MMAMYTSADGATFTDEDLERWGNQAENGVPYDGKHLGSSVAGRPISVGVGAKPFTLRLDRSRRAKLAEVAQERGTTPSQLVRDLIDSLE</sequence>
<proteinExistence type="predicted"/>
<dbReference type="CDD" id="cd21631">
    <property type="entry name" value="RHH_CopG_NikR-like"/>
    <property type="match status" value="1"/>
</dbReference>
<gene>
    <name evidence="2" type="ORF">FOC40_08340</name>
</gene>
<feature type="region of interest" description="Disordered" evidence="1">
    <location>
        <begin position="15"/>
        <end position="35"/>
    </location>
</feature>
<dbReference type="Proteomes" id="UP000424490">
    <property type="component" value="Chromosome"/>
</dbReference>
<name>A0A857A8C7_9ACTO</name>
<reference evidence="2 3" key="1">
    <citation type="submission" date="2019-11" db="EMBL/GenBank/DDBJ databases">
        <title>FDA dAtabase for Regulatory Grade micrObial Sequences (FDA-ARGOS): Supporting development and validation of Infectious Disease Dx tests.</title>
        <authorList>
            <person name="Stonesifer R."/>
            <person name="Tallon L."/>
            <person name="Sadzewicz L."/>
            <person name="Vavikolanu K."/>
            <person name="Mehta A."/>
            <person name="Aluvathingal J."/>
            <person name="Nadendla S."/>
            <person name="Myers T."/>
            <person name="Yan Y."/>
            <person name="Sichtig H."/>
        </authorList>
    </citation>
    <scope>NUCLEOTIDE SEQUENCE [LARGE SCALE GENOMIC DNA]</scope>
    <source>
        <strain evidence="2 3">FDAARGOS_732</strain>
    </source>
</reference>
<evidence type="ECO:0000313" key="2">
    <source>
        <dbReference type="EMBL" id="QGS11409.1"/>
    </source>
</evidence>
<dbReference type="EMBL" id="CP046315">
    <property type="protein sequence ID" value="QGS11409.1"/>
    <property type="molecule type" value="Genomic_DNA"/>
</dbReference>
<dbReference type="AlphaFoldDB" id="A0A857A8C7"/>
<accession>A0A857A8C7</accession>
<protein>
    <submittedName>
        <fullName evidence="2">CopG family transcriptional regulator</fullName>
    </submittedName>
</protein>
<organism evidence="2 3">
    <name type="scientific">Schaalia odontolytica</name>
    <dbReference type="NCBI Taxonomy" id="1660"/>
    <lineage>
        <taxon>Bacteria</taxon>
        <taxon>Bacillati</taxon>
        <taxon>Actinomycetota</taxon>
        <taxon>Actinomycetes</taxon>
        <taxon>Actinomycetales</taxon>
        <taxon>Actinomycetaceae</taxon>
        <taxon>Schaalia</taxon>
    </lineage>
</organism>